<protein>
    <recommendedName>
        <fullName evidence="1">Oxidoreductase molybdopterin-binding domain-containing protein</fullName>
    </recommendedName>
</protein>
<name>A0ABQ6CES9_9HYPH</name>
<dbReference type="Gene3D" id="3.90.420.10">
    <property type="entry name" value="Oxidoreductase, molybdopterin-binding domain"/>
    <property type="match status" value="1"/>
</dbReference>
<feature type="domain" description="Oxidoreductase molybdopterin-binding" evidence="1">
    <location>
        <begin position="105"/>
        <end position="244"/>
    </location>
</feature>
<reference evidence="3" key="1">
    <citation type="journal article" date="2019" name="Int. J. Syst. Evol. Microbiol.">
        <title>The Global Catalogue of Microorganisms (GCM) 10K type strain sequencing project: providing services to taxonomists for standard genome sequencing and annotation.</title>
        <authorList>
            <consortium name="The Broad Institute Genomics Platform"/>
            <consortium name="The Broad Institute Genome Sequencing Center for Infectious Disease"/>
            <person name="Wu L."/>
            <person name="Ma J."/>
        </authorList>
    </citation>
    <scope>NUCLEOTIDE SEQUENCE [LARGE SCALE GENOMIC DNA]</scope>
    <source>
        <strain evidence="3">NBRC 101365</strain>
    </source>
</reference>
<dbReference type="RefSeq" id="WP_284311753.1">
    <property type="nucleotide sequence ID" value="NZ_BSPC01000015.1"/>
</dbReference>
<dbReference type="Pfam" id="PF00174">
    <property type="entry name" value="Oxidored_molyb"/>
    <property type="match status" value="1"/>
</dbReference>
<dbReference type="PANTHER" id="PTHR43032">
    <property type="entry name" value="PROTEIN-METHIONINE-SULFOXIDE REDUCTASE"/>
    <property type="match status" value="1"/>
</dbReference>
<dbReference type="InterPro" id="IPR000572">
    <property type="entry name" value="OxRdtase_Mopterin-bd_dom"/>
</dbReference>
<evidence type="ECO:0000313" key="3">
    <source>
        <dbReference type="Proteomes" id="UP001156882"/>
    </source>
</evidence>
<dbReference type="SUPFAM" id="SSF56524">
    <property type="entry name" value="Oxidoreductase molybdopterin-binding domain"/>
    <property type="match status" value="1"/>
</dbReference>
<organism evidence="2 3">
    <name type="scientific">Labrys miyagiensis</name>
    <dbReference type="NCBI Taxonomy" id="346912"/>
    <lineage>
        <taxon>Bacteria</taxon>
        <taxon>Pseudomonadati</taxon>
        <taxon>Pseudomonadota</taxon>
        <taxon>Alphaproteobacteria</taxon>
        <taxon>Hyphomicrobiales</taxon>
        <taxon>Xanthobacteraceae</taxon>
        <taxon>Labrys</taxon>
    </lineage>
</organism>
<keyword evidence="3" id="KW-1185">Reference proteome</keyword>
<sequence>MSPERKPRPKPAVTLDEIKPELDRLSRRGLLTRGLSLGSLMMLTGCDLSTHSGVDGALWTIMQFDDWVQAQLFSPLRLARTYPPSAVTNPYRFNAFYEDWQVRETPSDWRLELSGLIGDKRPWTIDQLRMLPLETQVTRHICIEGWSQIGQWTGIPLHAFLRRIGADLSARYVAFKCFDDYFTSIDMPSALHPQTILALDFVGQPLTPEWGAPVRLRIPTKLGFKSAKNISAIVVTNDYPGGYWEDQGYNWFSGS</sequence>
<evidence type="ECO:0000259" key="1">
    <source>
        <dbReference type="Pfam" id="PF00174"/>
    </source>
</evidence>
<dbReference type="Proteomes" id="UP001156882">
    <property type="component" value="Unassembled WGS sequence"/>
</dbReference>
<gene>
    <name evidence="2" type="ORF">GCM10007874_19050</name>
</gene>
<evidence type="ECO:0000313" key="2">
    <source>
        <dbReference type="EMBL" id="GLS18888.1"/>
    </source>
</evidence>
<accession>A0ABQ6CES9</accession>
<proteinExistence type="predicted"/>
<dbReference type="EMBL" id="BSPC01000015">
    <property type="protein sequence ID" value="GLS18888.1"/>
    <property type="molecule type" value="Genomic_DNA"/>
</dbReference>
<dbReference type="InterPro" id="IPR036374">
    <property type="entry name" value="OxRdtase_Mopterin-bd_sf"/>
</dbReference>
<dbReference type="PANTHER" id="PTHR43032:SF2">
    <property type="entry name" value="BLL0505 PROTEIN"/>
    <property type="match status" value="1"/>
</dbReference>
<comment type="caution">
    <text evidence="2">The sequence shown here is derived from an EMBL/GenBank/DDBJ whole genome shotgun (WGS) entry which is preliminary data.</text>
</comment>